<evidence type="ECO:0000256" key="2">
    <source>
        <dbReference type="HAMAP-Rule" id="MF_00634"/>
    </source>
</evidence>
<dbReference type="HAMAP" id="MF_00634">
    <property type="entry name" value="UPF0235"/>
    <property type="match status" value="1"/>
</dbReference>
<organism evidence="3 4">
    <name type="scientific">Candidatus Scatocola faecipullorum</name>
    <dbReference type="NCBI Taxonomy" id="2840917"/>
    <lineage>
        <taxon>Bacteria</taxon>
        <taxon>Pseudomonadati</taxon>
        <taxon>Pseudomonadota</taxon>
        <taxon>Alphaproteobacteria</taxon>
        <taxon>Rhodospirillales</taxon>
        <taxon>Rhodospirillaceae</taxon>
        <taxon>Rhodospirillaceae incertae sedis</taxon>
        <taxon>Candidatus Scatocola</taxon>
    </lineage>
</organism>
<dbReference type="SMART" id="SM01152">
    <property type="entry name" value="DUF167"/>
    <property type="match status" value="1"/>
</dbReference>
<dbReference type="AlphaFoldDB" id="A0A9D1M4Q3"/>
<accession>A0A9D1M4Q3</accession>
<dbReference type="Pfam" id="PF02594">
    <property type="entry name" value="DUF167"/>
    <property type="match status" value="1"/>
</dbReference>
<dbReference type="SUPFAM" id="SSF69786">
    <property type="entry name" value="YggU-like"/>
    <property type="match status" value="1"/>
</dbReference>
<dbReference type="EMBL" id="DVNC01000038">
    <property type="protein sequence ID" value="HIU53626.1"/>
    <property type="molecule type" value="Genomic_DNA"/>
</dbReference>
<comment type="caution">
    <text evidence="3">The sequence shown here is derived from an EMBL/GenBank/DDBJ whole genome shotgun (WGS) entry which is preliminary data.</text>
</comment>
<evidence type="ECO:0000313" key="4">
    <source>
        <dbReference type="Proteomes" id="UP000824107"/>
    </source>
</evidence>
<dbReference type="Gene3D" id="3.30.1200.10">
    <property type="entry name" value="YggU-like"/>
    <property type="match status" value="1"/>
</dbReference>
<proteinExistence type="inferred from homology"/>
<evidence type="ECO:0000313" key="3">
    <source>
        <dbReference type="EMBL" id="HIU53626.1"/>
    </source>
</evidence>
<evidence type="ECO:0000256" key="1">
    <source>
        <dbReference type="ARBA" id="ARBA00010364"/>
    </source>
</evidence>
<dbReference type="InterPro" id="IPR003746">
    <property type="entry name" value="DUF167"/>
</dbReference>
<sequence>MNVRIMPNASVCGARGVFTDADGAEYLKISVVSIPEKGKANKELLSFLAKRLKTAKSNFEIISGASERCKRILIKGIDAVQAAEILRQGE</sequence>
<protein>
    <recommendedName>
        <fullName evidence="2">UPF0235 protein IAD20_06055</fullName>
    </recommendedName>
</protein>
<name>A0A9D1M4Q3_9PROT</name>
<dbReference type="Proteomes" id="UP000824107">
    <property type="component" value="Unassembled WGS sequence"/>
</dbReference>
<dbReference type="NCBIfam" id="TIGR00251">
    <property type="entry name" value="DUF167 family protein"/>
    <property type="match status" value="1"/>
</dbReference>
<reference evidence="3" key="1">
    <citation type="submission" date="2020-10" db="EMBL/GenBank/DDBJ databases">
        <authorList>
            <person name="Gilroy R."/>
        </authorList>
    </citation>
    <scope>NUCLEOTIDE SEQUENCE</scope>
    <source>
        <strain evidence="3">ChiW3-316</strain>
    </source>
</reference>
<gene>
    <name evidence="3" type="ORF">IAD20_06055</name>
</gene>
<comment type="similarity">
    <text evidence="1 2">Belongs to the UPF0235 family.</text>
</comment>
<reference evidence="3" key="2">
    <citation type="journal article" date="2021" name="PeerJ">
        <title>Extensive microbial diversity within the chicken gut microbiome revealed by metagenomics and culture.</title>
        <authorList>
            <person name="Gilroy R."/>
            <person name="Ravi A."/>
            <person name="Getino M."/>
            <person name="Pursley I."/>
            <person name="Horton D.L."/>
            <person name="Alikhan N.F."/>
            <person name="Baker D."/>
            <person name="Gharbi K."/>
            <person name="Hall N."/>
            <person name="Watson M."/>
            <person name="Adriaenssens E.M."/>
            <person name="Foster-Nyarko E."/>
            <person name="Jarju S."/>
            <person name="Secka A."/>
            <person name="Antonio M."/>
            <person name="Oren A."/>
            <person name="Chaudhuri R.R."/>
            <person name="La Ragione R."/>
            <person name="Hildebrand F."/>
            <person name="Pallen M.J."/>
        </authorList>
    </citation>
    <scope>NUCLEOTIDE SEQUENCE</scope>
    <source>
        <strain evidence="3">ChiW3-316</strain>
    </source>
</reference>
<dbReference type="InterPro" id="IPR036591">
    <property type="entry name" value="YggU-like_sf"/>
</dbReference>